<keyword evidence="2" id="KW-1185">Reference proteome</keyword>
<evidence type="ECO:0000313" key="2">
    <source>
        <dbReference type="Proteomes" id="UP001172684"/>
    </source>
</evidence>
<dbReference type="Proteomes" id="UP001172684">
    <property type="component" value="Unassembled WGS sequence"/>
</dbReference>
<sequence>MAQELWDLITEQLSSFSAENASQAFQIGLRENQIEHARLWRAIFRDDRWLDKATNEHKVEPVIISRNLHDYYSSLRSKTQKAKRFYMFLGARDMHGDLRFERELFFECLQPGSYNKATKEFEFESGIILNVEDVIWSPETYSIDPKKLVTYRKKQLESTYSFWRDSRFKFRTLRYPDIIGMGGPARKLKHVSPICGFNFTLPTGTEMQYIFSTPGRTEDLVPSGHKNGRSGICTGWKSYYGV</sequence>
<gene>
    <name evidence="1" type="ORF">H2201_009029</name>
</gene>
<protein>
    <submittedName>
        <fullName evidence="1">Uncharacterized protein</fullName>
    </submittedName>
</protein>
<accession>A0ABQ9NH82</accession>
<comment type="caution">
    <text evidence="1">The sequence shown here is derived from an EMBL/GenBank/DDBJ whole genome shotgun (WGS) entry which is preliminary data.</text>
</comment>
<proteinExistence type="predicted"/>
<organism evidence="1 2">
    <name type="scientific">Coniosporium apollinis</name>
    <dbReference type="NCBI Taxonomy" id="61459"/>
    <lineage>
        <taxon>Eukaryota</taxon>
        <taxon>Fungi</taxon>
        <taxon>Dikarya</taxon>
        <taxon>Ascomycota</taxon>
        <taxon>Pezizomycotina</taxon>
        <taxon>Dothideomycetes</taxon>
        <taxon>Dothideomycetes incertae sedis</taxon>
        <taxon>Coniosporium</taxon>
    </lineage>
</organism>
<dbReference type="EMBL" id="JAPDRL010000254">
    <property type="protein sequence ID" value="KAJ9654222.1"/>
    <property type="molecule type" value="Genomic_DNA"/>
</dbReference>
<evidence type="ECO:0000313" key="1">
    <source>
        <dbReference type="EMBL" id="KAJ9654222.1"/>
    </source>
</evidence>
<reference evidence="1" key="1">
    <citation type="submission" date="2022-10" db="EMBL/GenBank/DDBJ databases">
        <title>Culturing micro-colonial fungi from biological soil crusts in the Mojave desert and describing Neophaeococcomyces mojavensis, and introducing the new genera and species Taxawa tesnikishii.</title>
        <authorList>
            <person name="Kurbessoian T."/>
            <person name="Stajich J.E."/>
        </authorList>
    </citation>
    <scope>NUCLEOTIDE SEQUENCE</scope>
    <source>
        <strain evidence="1">TK_1</strain>
    </source>
</reference>
<name>A0ABQ9NH82_9PEZI</name>